<comment type="caution">
    <text evidence="1">The sequence shown here is derived from an EMBL/GenBank/DDBJ whole genome shotgun (WGS) entry which is preliminary data.</text>
</comment>
<dbReference type="Proteomes" id="UP000251558">
    <property type="component" value="Unassembled WGS sequence"/>
</dbReference>
<reference evidence="1 2" key="1">
    <citation type="submission" date="2018-07" db="EMBL/GenBank/DDBJ databases">
        <title>Diversity of Mesorhizobium strains in Brazil.</title>
        <authorList>
            <person name="Helene L.C.F."/>
            <person name="Dall'Agnol R."/>
            <person name="Delamuta J.R.M."/>
            <person name="Hungria M."/>
        </authorList>
    </citation>
    <scope>NUCLEOTIDE SEQUENCE [LARGE SCALE GENOMIC DNA]</scope>
    <source>
        <strain evidence="1 2">AC99b</strain>
    </source>
</reference>
<gene>
    <name evidence="1" type="ORF">DPM33_15095</name>
</gene>
<organism evidence="1 2">
    <name type="scientific">Mesorhizobium hawassense</name>
    <dbReference type="NCBI Taxonomy" id="1209954"/>
    <lineage>
        <taxon>Bacteria</taxon>
        <taxon>Pseudomonadati</taxon>
        <taxon>Pseudomonadota</taxon>
        <taxon>Alphaproteobacteria</taxon>
        <taxon>Hyphomicrobiales</taxon>
        <taxon>Phyllobacteriaceae</taxon>
        <taxon>Mesorhizobium</taxon>
    </lineage>
</organism>
<dbReference type="EMBL" id="QMBP01000006">
    <property type="protein sequence ID" value="RAZ90152.1"/>
    <property type="molecule type" value="Genomic_DNA"/>
</dbReference>
<sequence>MIVALIEDPDGAWTTTDICGRVYAGANRIEKKHRVAVSRGLRTISLPENWWVERLERQGSEHLLYNRLSIESQITKRWLSGFQMHPRDKFMKHWSHHVDKAHEDVDEYRRYFDADELGRIKIQVADKQKAAGLIRAFGASSSFSVEYLRQVGAEIASLLERKAALEEAARLSVSAPSECATGNTYHHDERAA</sequence>
<dbReference type="AlphaFoldDB" id="A0A330HRD9"/>
<evidence type="ECO:0000313" key="2">
    <source>
        <dbReference type="Proteomes" id="UP000251558"/>
    </source>
</evidence>
<accession>A0A330HRD9</accession>
<name>A0A330HRD9_9HYPH</name>
<keyword evidence="2" id="KW-1185">Reference proteome</keyword>
<proteinExistence type="predicted"/>
<protein>
    <submittedName>
        <fullName evidence="1">Uncharacterized protein</fullName>
    </submittedName>
</protein>
<evidence type="ECO:0000313" key="1">
    <source>
        <dbReference type="EMBL" id="RAZ90152.1"/>
    </source>
</evidence>